<evidence type="ECO:0000313" key="3">
    <source>
        <dbReference type="EMBL" id="HGQ85167.1"/>
    </source>
</evidence>
<keyword evidence="2" id="KW-1133">Transmembrane helix</keyword>
<feature type="coiled-coil region" evidence="1">
    <location>
        <begin position="257"/>
        <end position="284"/>
    </location>
</feature>
<feature type="transmembrane region" description="Helical" evidence="2">
    <location>
        <begin position="235"/>
        <end position="255"/>
    </location>
</feature>
<evidence type="ECO:0008006" key="4">
    <source>
        <dbReference type="Google" id="ProtNLM"/>
    </source>
</evidence>
<gene>
    <name evidence="3" type="ORF">ENT66_01985</name>
</gene>
<reference evidence="3" key="1">
    <citation type="journal article" date="2020" name="mSystems">
        <title>Genome- and Community-Level Interaction Insights into Carbon Utilization and Element Cycling Functions of Hydrothermarchaeota in Hydrothermal Sediment.</title>
        <authorList>
            <person name="Zhou Z."/>
            <person name="Liu Y."/>
            <person name="Xu W."/>
            <person name="Pan J."/>
            <person name="Luo Z.H."/>
            <person name="Li M."/>
        </authorList>
    </citation>
    <scope>NUCLEOTIDE SEQUENCE [LARGE SCALE GENOMIC DNA]</scope>
    <source>
        <strain evidence="3">SpSt-6</strain>
    </source>
</reference>
<keyword evidence="2" id="KW-0812">Transmembrane</keyword>
<comment type="caution">
    <text evidence="3">The sequence shown here is derived from an EMBL/GenBank/DDBJ whole genome shotgun (WGS) entry which is preliminary data.</text>
</comment>
<keyword evidence="2" id="KW-0472">Membrane</keyword>
<evidence type="ECO:0000256" key="2">
    <source>
        <dbReference type="SAM" id="Phobius"/>
    </source>
</evidence>
<dbReference type="AlphaFoldDB" id="A0A7C4NZE1"/>
<accession>A0A7C4NZE1</accession>
<protein>
    <recommendedName>
        <fullName evidence="4">Fimbrial assembly family protein</fullName>
    </recommendedName>
</protein>
<dbReference type="EMBL" id="DSZN01000034">
    <property type="protein sequence ID" value="HGQ85167.1"/>
    <property type="molecule type" value="Genomic_DNA"/>
</dbReference>
<proteinExistence type="predicted"/>
<name>A0A7C4NZE1_9BACT</name>
<organism evidence="3">
    <name type="scientific">Thermodesulfobacterium geofontis</name>
    <dbReference type="NCBI Taxonomy" id="1295609"/>
    <lineage>
        <taxon>Bacteria</taxon>
        <taxon>Pseudomonadati</taxon>
        <taxon>Thermodesulfobacteriota</taxon>
        <taxon>Thermodesulfobacteria</taxon>
        <taxon>Thermodesulfobacteriales</taxon>
        <taxon>Thermodesulfobacteriaceae</taxon>
        <taxon>Thermodesulfobacterium</taxon>
    </lineage>
</organism>
<keyword evidence="1" id="KW-0175">Coiled coil</keyword>
<evidence type="ECO:0000256" key="1">
    <source>
        <dbReference type="SAM" id="Coils"/>
    </source>
</evidence>
<sequence length="386" mass="44137">MIVVYLQKEGVNFYKIKNGKIIEVSPESLRFAKFFSKKILVISKELLFYTRKNYPPIPLAKLKKAIQLEIPELFPISNLDYTIKIFETTEKGKIVDIWAWSKDEYKRISEILPFQYVIPEDLLFVDEEQALKIFCSNGIYHLIASSKGKFLGTLSLANLTKKDIELFLAGLTLAGPTSYKEEVKKIIIYGDILKDVNFETEVVRIPAPPYPICLEGIPKINLNEFKVRRVFPLKMAFFLKVPLYALIGYSVFLYFTAKNYDATLKDLKTKISELDRKIASLENKEGAPKDFSALISEVNKKISETVSPLTVMNELAQRIPPGCTVNRFVLNEKKLELAMTYEDPLEVIELLSTSKMIKSVKLEGTPVKKTGTRLYDFRLTLELEGD</sequence>